<accession>A0ABV2BYZ9</accession>
<keyword evidence="1 2" id="KW-0597">Phosphoprotein</keyword>
<dbReference type="SUPFAM" id="SSF52172">
    <property type="entry name" value="CheY-like"/>
    <property type="match status" value="1"/>
</dbReference>
<organism evidence="4 5">
    <name type="scientific">Aliikangiella maris</name>
    <dbReference type="NCBI Taxonomy" id="3162458"/>
    <lineage>
        <taxon>Bacteria</taxon>
        <taxon>Pseudomonadati</taxon>
        <taxon>Pseudomonadota</taxon>
        <taxon>Gammaproteobacteria</taxon>
        <taxon>Oceanospirillales</taxon>
        <taxon>Pleioneaceae</taxon>
        <taxon>Aliikangiella</taxon>
    </lineage>
</organism>
<feature type="domain" description="Response regulatory" evidence="3">
    <location>
        <begin position="2"/>
        <end position="117"/>
    </location>
</feature>
<dbReference type="SMART" id="SM00448">
    <property type="entry name" value="REC"/>
    <property type="match status" value="1"/>
</dbReference>
<dbReference type="PROSITE" id="PS50110">
    <property type="entry name" value="RESPONSE_REGULATORY"/>
    <property type="match status" value="1"/>
</dbReference>
<protein>
    <submittedName>
        <fullName evidence="4">Response regulator</fullName>
    </submittedName>
</protein>
<sequence>MHVLIVDDVEYNRVLIKTLLEDKYDIFEAESGEVCLEMVNEVNPDIILLDVNMPGLSGYDVCLKLKEKTETKNIPVIFVSALDSPEERLAGFEAGADDYLIKPIDGKELIDKVAAYAERHAEMLKAKNEAASAMNVAMEAMTSSSELGQIIQFVKTVQGLSSAKQVADAVQTIAEDFGLTICALISADKPIYIGCEVKSLEAMLLKKFIHSSERVTQLGIRVLVKSNNIVLLLKNMPIEDVSRSGRLKDHFVVLTDIADGRLATLLAESAMIGQRKKIINDVIELAEKQIKLTSGKVRDYASTVSQTIESMLNELERMLFSLGLDDDQERKLMALADKTSRRLNDNNAQNEQLDNELGVILEALYQLLEEEQ</sequence>
<evidence type="ECO:0000313" key="4">
    <source>
        <dbReference type="EMBL" id="MET1257134.1"/>
    </source>
</evidence>
<dbReference type="PROSITE" id="PS51482">
    <property type="entry name" value="DEGV"/>
    <property type="match status" value="1"/>
</dbReference>
<feature type="modified residue" description="4-aspartylphosphate" evidence="2">
    <location>
        <position position="50"/>
    </location>
</feature>
<name>A0ABV2BYZ9_9GAMM</name>
<proteinExistence type="predicted"/>
<evidence type="ECO:0000256" key="2">
    <source>
        <dbReference type="PROSITE-ProRule" id="PRU00169"/>
    </source>
</evidence>
<dbReference type="Proteomes" id="UP001548189">
    <property type="component" value="Unassembled WGS sequence"/>
</dbReference>
<evidence type="ECO:0000256" key="1">
    <source>
        <dbReference type="ARBA" id="ARBA00022553"/>
    </source>
</evidence>
<keyword evidence="5" id="KW-1185">Reference proteome</keyword>
<dbReference type="Pfam" id="PF00072">
    <property type="entry name" value="Response_reg"/>
    <property type="match status" value="1"/>
</dbReference>
<reference evidence="4 5" key="1">
    <citation type="submission" date="2024-06" db="EMBL/GenBank/DDBJ databases">
        <authorList>
            <person name="Li F."/>
        </authorList>
    </citation>
    <scope>NUCLEOTIDE SEQUENCE [LARGE SCALE GENOMIC DNA]</scope>
    <source>
        <strain evidence="4 5">GXAS 311</strain>
    </source>
</reference>
<gene>
    <name evidence="4" type="ORF">ABVT43_18465</name>
</gene>
<dbReference type="PANTHER" id="PTHR44591">
    <property type="entry name" value="STRESS RESPONSE REGULATOR PROTEIN 1"/>
    <property type="match status" value="1"/>
</dbReference>
<dbReference type="InterPro" id="IPR011006">
    <property type="entry name" value="CheY-like_superfamily"/>
</dbReference>
<evidence type="ECO:0000259" key="3">
    <source>
        <dbReference type="PROSITE" id="PS50110"/>
    </source>
</evidence>
<dbReference type="Gene3D" id="3.40.50.2300">
    <property type="match status" value="1"/>
</dbReference>
<comment type="caution">
    <text evidence="4">The sequence shown here is derived from an EMBL/GenBank/DDBJ whole genome shotgun (WGS) entry which is preliminary data.</text>
</comment>
<dbReference type="EMBL" id="JBEVCJ010000036">
    <property type="protein sequence ID" value="MET1257134.1"/>
    <property type="molecule type" value="Genomic_DNA"/>
</dbReference>
<dbReference type="InterPro" id="IPR003797">
    <property type="entry name" value="DegV"/>
</dbReference>
<dbReference type="InterPro" id="IPR001789">
    <property type="entry name" value="Sig_transdc_resp-reg_receiver"/>
</dbReference>
<dbReference type="PANTHER" id="PTHR44591:SF3">
    <property type="entry name" value="RESPONSE REGULATORY DOMAIN-CONTAINING PROTEIN"/>
    <property type="match status" value="1"/>
</dbReference>
<dbReference type="InterPro" id="IPR050595">
    <property type="entry name" value="Bact_response_regulator"/>
</dbReference>
<evidence type="ECO:0000313" key="5">
    <source>
        <dbReference type="Proteomes" id="UP001548189"/>
    </source>
</evidence>
<dbReference type="RefSeq" id="WP_353897717.1">
    <property type="nucleotide sequence ID" value="NZ_JBEVCJ010000036.1"/>
</dbReference>